<dbReference type="Gene3D" id="2.170.40.20">
    <property type="entry name" value="Human immunodeficiency virus 1, Gp160, envelope glycoprotein"/>
    <property type="match status" value="2"/>
</dbReference>
<feature type="region of interest" description="CD4-binding loop" evidence="32">
    <location>
        <begin position="365"/>
        <end position="375"/>
    </location>
</feature>
<feature type="region of interest" description="Immunosuppression" evidence="32">
    <location>
        <begin position="578"/>
        <end position="596"/>
    </location>
</feature>
<dbReference type="FunFam" id="2.170.40.20:FF:000003">
    <property type="entry name" value="Envelope glycoprotein gp160"/>
    <property type="match status" value="1"/>
</dbReference>
<dbReference type="GO" id="GO:0019082">
    <property type="term" value="P:viral protein processing"/>
    <property type="evidence" value="ECO:0007669"/>
    <property type="project" value="UniProtKB-UniRule"/>
</dbReference>
<keyword evidence="19 32" id="KW-1043">Host membrane</keyword>
<evidence type="ECO:0000256" key="28">
    <source>
        <dbReference type="ARBA" id="ARBA00023180"/>
    </source>
</evidence>
<organismHost>
    <name type="scientific">Homo sapiens</name>
    <name type="common">Human</name>
    <dbReference type="NCBI Taxonomy" id="9606"/>
</organismHost>
<dbReference type="InterPro" id="IPR037527">
    <property type="entry name" value="Gp160"/>
</dbReference>
<comment type="miscellaneous">
    <text evidence="32">Inhibitors targeting HIV-1 viral envelope proteins are used as antiretroviral drugs. Attachment of virions to the cell surface via non-specific interactions and CD4 binding can be blocked by inhibitors that include cyanovirin-N, cyclotriazadisulfonamide analogs, PRO 2000, TNX 355 and PRO 542. In addition, BMS 806 can block CD4-induced conformational changes. Env interactions with the coreceptor molecules can be targeted by CCR5 antagonists including SCH-D, maraviroc (UK 427857) and aplaviroc (GW 873140), and the CXCR4 antagonist AMD 070. Fusion of viral and cellular membranes can be inhibited by peptides such as enfuvirtide and tifuvirtide (T 1249). Resistance to inhibitors associated with mutations in Env are observed. Most of the time, single mutations confer only a modest reduction in drug susceptibility. Combination of several mutations is usually required to develop a high-level drug resistance.</text>
</comment>
<evidence type="ECO:0000256" key="2">
    <source>
        <dbReference type="ARBA" id="ARBA00004433"/>
    </source>
</evidence>
<keyword evidence="22 32" id="KW-1133">Transmembrane helix</keyword>
<dbReference type="Gene3D" id="1.10.287.210">
    <property type="match status" value="1"/>
</dbReference>
<keyword evidence="7 32" id="KW-1168">Fusion of virus membrane with host membrane</keyword>
<dbReference type="GO" id="GO:0016020">
    <property type="term" value="C:membrane"/>
    <property type="evidence" value="ECO:0007669"/>
    <property type="project" value="UniProtKB-UniRule"/>
</dbReference>
<evidence type="ECO:0000256" key="14">
    <source>
        <dbReference type="ARBA" id="ARBA00022692"/>
    </source>
</evidence>
<keyword evidence="13 32" id="KW-0165">Cleavage on pair of basic residues</keyword>
<keyword evidence="17 32" id="KW-1161">Viral attachment to host cell</keyword>
<keyword evidence="9 32" id="KW-1032">Host cell membrane</keyword>
<evidence type="ECO:0000259" key="35">
    <source>
        <dbReference type="Pfam" id="PF00517"/>
    </source>
</evidence>
<comment type="domain">
    <text evidence="32">The CD4-binding region is targeted by the antibody b12.</text>
</comment>
<evidence type="ECO:0000256" key="8">
    <source>
        <dbReference type="ARBA" id="ARBA00022510"/>
    </source>
</evidence>
<evidence type="ECO:0000256" key="1">
    <source>
        <dbReference type="ARBA" id="ARBA00004402"/>
    </source>
</evidence>
<feature type="lipid moiety-binding region" description="S-palmitoyl cysteine; by host" evidence="32">
    <location>
        <position position="768"/>
    </location>
</feature>
<name>A0A3G5PXX7_HV1</name>
<keyword evidence="27 32" id="KW-1015">Disulfide bond</keyword>
<keyword evidence="18 32" id="KW-0946">Virion</keyword>
<evidence type="ECO:0000256" key="22">
    <source>
        <dbReference type="ARBA" id="ARBA00022989"/>
    </source>
</evidence>
<feature type="chain" id="PRO_5023560267" description="Transmembrane protein gp41" evidence="32">
    <location>
        <begin position="515"/>
        <end position="867"/>
    </location>
</feature>
<dbReference type="Pfam" id="PF00517">
    <property type="entry name" value="GP41"/>
    <property type="match status" value="1"/>
</dbReference>
<comment type="PTM">
    <text evidence="32">Specific enzymatic cleavages in vivo yield mature proteins. Envelope glycoproteins are synthesized as a inactive precursor that is heavily N-glycosylated and processed likely by host cell furin in the Golgi to yield the mature SU and TM proteins. The cleavage site between SU and TM requires the minimal sequence [KR]-X-[KR]-R. About 2 of the 9 disulfide bonds of gp41 are reduced by P4HB/PDI, following binding to CD4 receptor.</text>
</comment>
<comment type="function">
    <text evidence="32">Transmembrane protein gp41: Acts as a class I viral fusion protein. Under the current model, the protein has at least 3 conformational states: pre-fusion native state, pre-hairpin intermediate state, and post-fusion hairpin state. During fusion of viral and target intracellular membranes, the coiled coil regions (heptad repeats) assume a trimer-of-hairpins structure, positioning the fusion peptide in close proximity to the C-terminal region of the ectodomain. The formation of this structure appears to drive apposition and subsequent fusion of viral and target cell membranes. Complete fusion occurs in host cell endosomes and is dynamin-dependent, however some lipid transfer might occur at the plasma membrane. The virus undergoes clathrin-dependent internalization long before endosomal fusion, thus minimizing the surface exposure of conserved viral epitopes during fusion and reducing the efficacy of inhibitors targeting these epitopes. Membranes fusion leads to delivery of the nucleocapsid into the cytoplasm.</text>
</comment>
<evidence type="ECO:0000256" key="26">
    <source>
        <dbReference type="ARBA" id="ARBA00023139"/>
    </source>
</evidence>
<keyword evidence="11 32" id="KW-0945">Host-virus interaction</keyword>
<feature type="topological domain" description="Cytoplasmic" evidence="32">
    <location>
        <begin position="710"/>
        <end position="867"/>
    </location>
</feature>
<feature type="site" description="Cleavage; by host furin" evidence="32">
    <location>
        <begin position="514"/>
        <end position="515"/>
    </location>
</feature>
<dbReference type="SUPFAM" id="SSF56502">
    <property type="entry name" value="gp120 core"/>
    <property type="match status" value="2"/>
</dbReference>
<evidence type="ECO:0000259" key="34">
    <source>
        <dbReference type="Pfam" id="PF00516"/>
    </source>
</evidence>
<dbReference type="InterPro" id="IPR000777">
    <property type="entry name" value="HIV1_Gp120"/>
</dbReference>
<protein>
    <recommendedName>
        <fullName evidence="32">Envelope glycoprotein gp160</fullName>
    </recommendedName>
    <alternativeName>
        <fullName evidence="32">Env polyprotein</fullName>
    </alternativeName>
    <component>
        <recommendedName>
            <fullName evidence="32">Surface protein gp120</fullName>
            <shortName evidence="32">SU</shortName>
        </recommendedName>
        <alternativeName>
            <fullName evidence="32">Glycoprotein 120</fullName>
            <shortName evidence="32">gp120</shortName>
        </alternativeName>
    </component>
    <component>
        <recommendedName>
            <fullName evidence="32">Transmembrane protein gp41</fullName>
            <shortName evidence="32">TM</shortName>
        </recommendedName>
        <alternativeName>
            <fullName evidence="32">Glycoprotein 41</fullName>
            <shortName evidence="32">gp41</shortName>
        </alternativeName>
    </component>
</protein>
<comment type="PTM">
    <text evidence="32">Highly glycosylated by host. The high number of glycan on the protein is reffered to as 'glycan shield' because it contributes to hide protein sequence from adaptive immune system.</text>
</comment>
<dbReference type="FunFam" id="1.10.287.210:FF:000001">
    <property type="entry name" value="Envelope glycoprotein gp160"/>
    <property type="match status" value="1"/>
</dbReference>
<comment type="domain">
    <text evidence="32">The YXXL motif is involved in determining the exact site of viral release at the surface of infected mononuclear cells and promotes endocytosis. YXXL and di-leucine endocytosis motifs interact directly or indirectly with the clathrin adapter complexes, opperate independently, and their activities are not additive.</text>
</comment>
<accession>A0A3G5PXX7</accession>
<comment type="miscellaneous">
    <text evidence="32">HIV-1 lineages are divided in three main groups, M (for Major), O (for Outlier), and N (for New, or Non-M, Non-O). The vast majority of strains found worldwide belong to the group M. Group O seems to be endemic to and largely confined to Cameroon and neighboring countries in West Central Africa, where these viruses represent a small minority of HIV-1 strains. The group N is represented by a limited number of isolates from Cameroonian persons. The group M is further subdivided in 9 clades or subtypes (A to D, F to H, J and K).</text>
</comment>
<dbReference type="GO" id="GO:1903911">
    <property type="term" value="P:positive regulation of receptor clustering"/>
    <property type="evidence" value="ECO:0007669"/>
    <property type="project" value="UniProtKB-UniRule"/>
</dbReference>
<feature type="domain" description="Retroviral envelope protein GP41-like" evidence="35">
    <location>
        <begin position="534"/>
        <end position="724"/>
    </location>
</feature>
<feature type="transmembrane region" description="Helical" evidence="33">
    <location>
        <begin position="682"/>
        <end position="709"/>
    </location>
</feature>
<evidence type="ECO:0000256" key="10">
    <source>
        <dbReference type="ARBA" id="ARBA00022570"/>
    </source>
</evidence>
<dbReference type="GO" id="GO:0005198">
    <property type="term" value="F:structural molecule activity"/>
    <property type="evidence" value="ECO:0007669"/>
    <property type="project" value="UniProtKB-UniRule"/>
</dbReference>
<evidence type="ECO:0000256" key="11">
    <source>
        <dbReference type="ARBA" id="ARBA00022581"/>
    </source>
</evidence>
<evidence type="ECO:0000256" key="4">
    <source>
        <dbReference type="ARBA" id="ARBA00004563"/>
    </source>
</evidence>
<evidence type="ECO:0000256" key="6">
    <source>
        <dbReference type="ARBA" id="ARBA00004650"/>
    </source>
</evidence>
<feature type="short sequence motif" description="YXXL motif; contains endocytosis signal" evidence="32">
    <location>
        <begin position="716"/>
        <end position="719"/>
    </location>
</feature>
<comment type="subcellular location">
    <molecule>Transmembrane protein gp41</molecule>
    <subcellularLocation>
        <location evidence="32">Virion membrane</location>
        <topology evidence="32">Single-pass type I membrane protein</topology>
    </subcellularLocation>
    <subcellularLocation>
        <location evidence="32">Host cell membrane</location>
        <topology evidence="32">Single-pass type I membrane protein</topology>
    </subcellularLocation>
    <subcellularLocation>
        <location evidence="32">Host endosome membrane</location>
        <topology evidence="32">Single-pass type I membrane protein</topology>
    </subcellularLocation>
    <text evidence="32">It is probably concentrated at the site of budding and incorporated into the virions possibly by contacts between the cytoplasmic tail of Env and the N-terminus of Gag.</text>
</comment>
<feature type="chain" id="PRO_5023560266" description="Envelope glycoprotein gp160" evidence="32">
    <location>
        <begin position="32"/>
        <end position="867"/>
    </location>
</feature>
<dbReference type="GO" id="GO:0020002">
    <property type="term" value="C:host cell plasma membrane"/>
    <property type="evidence" value="ECO:0007669"/>
    <property type="project" value="UniProtKB-SubCell"/>
</dbReference>
<keyword evidence="16 32" id="KW-0732">Signal</keyword>
<keyword evidence="21 32" id="KW-1164">Virus endocytosis by host</keyword>
<evidence type="ECO:0000256" key="7">
    <source>
        <dbReference type="ARBA" id="ARBA00022506"/>
    </source>
</evidence>
<dbReference type="GO" id="GO:1903908">
    <property type="term" value="P:positive regulation of plasma membrane raft polarization"/>
    <property type="evidence" value="ECO:0007669"/>
    <property type="project" value="UniProtKB-UniRule"/>
</dbReference>
<evidence type="ECO:0000256" key="18">
    <source>
        <dbReference type="ARBA" id="ARBA00022844"/>
    </source>
</evidence>
<dbReference type="GO" id="GO:0019031">
    <property type="term" value="C:viral envelope"/>
    <property type="evidence" value="ECO:0007669"/>
    <property type="project" value="UniProtKB-KW"/>
</dbReference>
<comment type="function">
    <text evidence="32">Envelope glycoprotein gp160: Oligomerizes in the host endoplasmic reticulum into predominantly trimers. In a second time, gp160 transits in the host Golgi, where glycosylation is completed. The precursor is then proteolytically cleaved in the trans-Golgi and thereby activated by cellular furin or furin-like proteases to produce gp120 and gp41.</text>
</comment>
<organism evidence="36">
    <name type="scientific">Human immunodeficiency virus type 1</name>
    <name type="common">HIV-1</name>
    <dbReference type="NCBI Taxonomy" id="11676"/>
    <lineage>
        <taxon>Viruses</taxon>
        <taxon>Riboviria</taxon>
        <taxon>Pararnavirae</taxon>
        <taxon>Artverviricota</taxon>
        <taxon>Revtraviricetes</taxon>
        <taxon>Ortervirales</taxon>
        <taxon>Retroviridae</taxon>
        <taxon>Orthoretrovirinae</taxon>
        <taxon>Lentivirus</taxon>
        <taxon>Lentivirus humimdef1</taxon>
    </lineage>
</organism>
<comment type="subcellular location">
    <molecule>Surface protein gp120</molecule>
    <subcellularLocation>
        <location evidence="32">Virion membrane</location>
        <topology evidence="32">Peripheral membrane protein</topology>
    </subcellularLocation>
    <subcellularLocation>
        <location evidence="32">Host cell membrane</location>
        <topology evidence="32">Peripheral membrane protein</topology>
    </subcellularLocation>
    <subcellularLocation>
        <location evidence="32">Host endosome membrane</location>
        <topology evidence="32">Single-pass type I membrane protein</topology>
    </subcellularLocation>
    <text evidence="32">The surface protein is not anchored to the viral envelope, but associates with the extravirion surface through its binding to TM. It is probably concentrated at the site of budding and incorporated into the virions possibly by contacts between the cytoplasmic tail of Env and the N-terminus of Gag.</text>
</comment>
<dbReference type="GO" id="GO:0019064">
    <property type="term" value="P:fusion of virus membrane with host plasma membrane"/>
    <property type="evidence" value="ECO:0007669"/>
    <property type="project" value="UniProtKB-UniRule"/>
</dbReference>
<feature type="disulfide bond" evidence="32">
    <location>
        <begin position="53"/>
        <end position="73"/>
    </location>
</feature>
<evidence type="ECO:0000256" key="9">
    <source>
        <dbReference type="ARBA" id="ARBA00022511"/>
    </source>
</evidence>
<feature type="region of interest" description="MPER; binding to GalCer" evidence="32">
    <location>
        <begin position="666"/>
        <end position="687"/>
    </location>
</feature>
<comment type="domain">
    <text evidence="32">Some of the most genetically diverse regions of the viral genome are present in Env. They are called variable regions 1 through 5 (V1 through V5). Coreceptor usage of gp120 is determined mainly by the primary structure of the third variable region (V3) in the outer domain of gp120. The sequence of V3 determines which coreceptor, CCR5 and/or CXCR4 (corresponding to R5/macrophage, X4/T cell and R5X4/T cell and macrophage tropism), is used to trigger the fusion potential of the Env complex, and hence which cells the virus can infect. Binding to CCR5 involves a region adjacent in addition to V3.</text>
</comment>
<evidence type="ECO:0000256" key="24">
    <source>
        <dbReference type="ARBA" id="ARBA00023054"/>
    </source>
</evidence>
<comment type="subcellular location">
    <subcellularLocation>
        <location evidence="3">Host cell membrane</location>
        <topology evidence="3">Peripheral membrane protein</topology>
    </subcellularLocation>
    <subcellularLocation>
        <location evidence="1">Host cell membrane</location>
        <topology evidence="1">Single-pass type I membrane protein</topology>
    </subcellularLocation>
    <subcellularLocation>
        <location evidence="2">Host endosome membrane</location>
        <topology evidence="2">Peripheral membrane protein</topology>
    </subcellularLocation>
    <subcellularLocation>
        <location evidence="5">Host endosome membrane</location>
        <topology evidence="5">Single-pass type I membrane protein</topology>
    </subcellularLocation>
    <subcellularLocation>
        <location evidence="6">Virion membrane</location>
        <topology evidence="6">Peripheral membrane protein</topology>
    </subcellularLocation>
    <subcellularLocation>
        <location evidence="4">Virion membrane</location>
        <topology evidence="4">Single-pass type I membrane protein</topology>
    </subcellularLocation>
</comment>
<comment type="PTM">
    <text evidence="32">Palmitoylation of the transmembrane protein and of Env polyprotein (prior to its proteolytic cleavage) is essential for their association with host cell membrane lipid rafts. Palmitoylation is therefore required for envelope trafficking to classical lipid rafts, but not for viral replication.</text>
</comment>
<keyword evidence="25 32" id="KW-0472">Membrane</keyword>
<keyword evidence="26 32" id="KW-0564">Palmitate</keyword>
<evidence type="ECO:0000256" key="13">
    <source>
        <dbReference type="ARBA" id="ARBA00022685"/>
    </source>
</evidence>
<keyword evidence="24 32" id="KW-0175">Coiled coil</keyword>
<comment type="subunit">
    <text evidence="32">The mature envelope protein (Env) consists of a homotrimer of non-covalently associated gp120-gp41 heterodimers. The resulting complex protrudes from the virus surface as a spike. There seems to be as few as 10 spikes on the average virion. Surface protein gp120 interacts with host CD4, CCR5 and CXCR4. Gp120 also interacts with the C-type lectins CD209/DC-SIGN and CLEC4M/DC-SIGNR (collectively referred to as DC-SIGN(R)). Gp120 and gp41 interact with GalCer. Gp120 interacts with host ITGA4/ITGB7 complex; on CD4+ T-cells, this interaction results in rapid activation of integrin ITGAL/LFA-1, which facilitates efficient cell-to-cell spreading of HIV-1. Gp120 interacts with cell-associated heparan sulfate; this interaction increases virus infectivity on permissive cells and may be involved in infection of CD4- cells.</text>
</comment>
<evidence type="ECO:0000256" key="12">
    <source>
        <dbReference type="ARBA" id="ARBA00022595"/>
    </source>
</evidence>
<evidence type="ECO:0000256" key="30">
    <source>
        <dbReference type="ARBA" id="ARBA00023288"/>
    </source>
</evidence>
<comment type="function">
    <text evidence="32">Surface protein gp120: Attaches the virus to the host lymphoid cell by binding to the primary receptor CD4. This interaction induces a structural rearrangement creating a high affinity binding site for a chemokine coreceptor like CXCR4 and/or CCR5. Acts as a ligand for CD209/DC-SIGN and CLEC4M/DC-SIGNR, which are respectively found on dendritic cells (DCs), and on endothelial cells of liver sinusoids and lymph node sinuses. These interactions allow capture of viral particles at mucosal surfaces by these cells and subsequent transmission to permissive cells. HIV subverts the migration properties of dendritic cells to gain access to CD4+ T-cells in lymph nodes. Virus transmission to permissive T-cells occurs either in trans (without DCs infection, through viral capture and transmission), or in cis (following DCs productive infection, through the usual CD4-gp120 interaction), thereby inducing a robust infection. In trans infection, bound virions remain infectious over days and it is proposed that they are not degraded, but protected in non-lysosomal acidic organelles within the DCs close to the cell membrane thus contributing to the viral infectious potential during DCs' migration from the periphery to the lymphoid tissues. On arrival at lymphoid tissues, intact virions recycle back to DCs' cell surface allowing virus transmission to CD4+ T-cells.</text>
</comment>
<keyword evidence="10 32" id="KW-1165">Clathrin-mediated endocytosis of virus by host</keyword>
<feature type="disulfide bond" evidence="32">
    <location>
        <begin position="602"/>
        <end position="608"/>
    </location>
</feature>
<evidence type="ECO:0000256" key="20">
    <source>
        <dbReference type="ARBA" id="ARBA00022879"/>
    </source>
</evidence>
<evidence type="ECO:0000256" key="29">
    <source>
        <dbReference type="ARBA" id="ARBA00023280"/>
    </source>
</evidence>
<feature type="disulfide bond" evidence="32">
    <location>
        <begin position="231"/>
        <end position="242"/>
    </location>
</feature>
<feature type="coiled-coil region" evidence="32">
    <location>
        <begin position="637"/>
        <end position="671"/>
    </location>
</feature>
<dbReference type="GO" id="GO:0055036">
    <property type="term" value="C:virion membrane"/>
    <property type="evidence" value="ECO:0007669"/>
    <property type="project" value="UniProtKB-SubCell"/>
</dbReference>
<evidence type="ECO:0000256" key="16">
    <source>
        <dbReference type="ARBA" id="ARBA00022729"/>
    </source>
</evidence>
<evidence type="ECO:0000256" key="25">
    <source>
        <dbReference type="ARBA" id="ARBA00023136"/>
    </source>
</evidence>
<keyword evidence="12 32" id="KW-1162">Viral penetration into host cytoplasm</keyword>
<reference evidence="36" key="1">
    <citation type="journal article" date="2018" name="Cell Rep.">
        <title>Completeness of HIV-1 Envelope Glycan Shield at Transmission Determines Neutralization Breadth.</title>
        <authorList>
            <person name="Wagh K."/>
            <person name="Kreider E.F."/>
            <person name="Li Y."/>
            <person name="Barbian H.J."/>
            <person name="Learn G.H."/>
            <person name="Giorgi E."/>
            <person name="Hraber P.T."/>
            <person name="Decker T.G."/>
            <person name="Smith A.G."/>
            <person name="Gondim M.V."/>
            <person name="Gillis L."/>
            <person name="Wandzilak J."/>
            <person name="Chuang G.Y."/>
            <person name="Rawi R."/>
            <person name="Cai F."/>
            <person name="Pellegrino P."/>
            <person name="Williams I."/>
            <person name="Overbaugh J."/>
            <person name="Gao F."/>
            <person name="Kwong P.D."/>
            <person name="Haynes B.F."/>
            <person name="Shaw G.M."/>
            <person name="Borrow P."/>
            <person name="Seaman M.S."/>
            <person name="Hahn B.H."/>
            <person name="Korber B."/>
        </authorList>
    </citation>
    <scope>NUCLEOTIDE SEQUENCE</scope>
    <source>
        <strain evidence="36">CH0752_3_d0991_ipe023_3_37</strain>
    </source>
</reference>
<keyword evidence="14 32" id="KW-0812">Transmembrane</keyword>
<gene>
    <name evidence="32 36" type="primary">env</name>
</gene>
<dbReference type="HAMAP" id="MF_04083">
    <property type="entry name" value="HIV_ENV"/>
    <property type="match status" value="1"/>
</dbReference>
<comment type="domain">
    <text evidence="32 33">The 17 amino acids long immunosuppressive region is present in many retroviral envelope proteins. Synthetic peptides derived from this relatively conserved sequence inhibit immune function in vitro and in vivo.</text>
</comment>
<evidence type="ECO:0000256" key="31">
    <source>
        <dbReference type="ARBA" id="ARBA00023296"/>
    </source>
</evidence>
<keyword evidence="8 32" id="KW-1170">Fusion of virus membrane with host endosomal membrane</keyword>
<evidence type="ECO:0000256" key="17">
    <source>
        <dbReference type="ARBA" id="ARBA00022804"/>
    </source>
</evidence>
<keyword evidence="20 32" id="KW-0261">Viral envelope protein</keyword>
<dbReference type="CDD" id="cd09909">
    <property type="entry name" value="HIV-1-like_HR1-HR2"/>
    <property type="match status" value="1"/>
</dbReference>
<dbReference type="GO" id="GO:0044175">
    <property type="term" value="C:host cell endosome membrane"/>
    <property type="evidence" value="ECO:0007669"/>
    <property type="project" value="UniProtKB-SubCell"/>
</dbReference>
<dbReference type="GO" id="GO:0039654">
    <property type="term" value="P:fusion of virus membrane with host endosome membrane"/>
    <property type="evidence" value="ECO:0007669"/>
    <property type="project" value="UniProtKB-UniRule"/>
</dbReference>
<dbReference type="Gene3D" id="1.20.5.490">
    <property type="entry name" value="Single helix bin"/>
    <property type="match status" value="1"/>
</dbReference>
<evidence type="ECO:0000256" key="15">
    <source>
        <dbReference type="ARBA" id="ARBA00022703"/>
    </source>
</evidence>
<evidence type="ECO:0000313" key="36">
    <source>
        <dbReference type="EMBL" id="AYX66645.1"/>
    </source>
</evidence>
<dbReference type="GO" id="GO:0075512">
    <property type="term" value="P:clathrin-dependent endocytosis of virus by host cell"/>
    <property type="evidence" value="ECO:0007669"/>
    <property type="project" value="UniProtKB-UniRule"/>
</dbReference>
<evidence type="ECO:0000256" key="27">
    <source>
        <dbReference type="ARBA" id="ARBA00023157"/>
    </source>
</evidence>
<evidence type="ECO:0000256" key="23">
    <source>
        <dbReference type="ARBA" id="ARBA00023046"/>
    </source>
</evidence>
<dbReference type="FunFam" id="1.20.5.490:FF:000001">
    <property type="entry name" value="Envelope glycoprotein gp160"/>
    <property type="match status" value="1"/>
</dbReference>
<feature type="domain" description="Human immunodeficiency virus 1 envelope glycoprotein Gp120" evidence="34">
    <location>
        <begin position="33"/>
        <end position="514"/>
    </location>
</feature>
<dbReference type="GO" id="GO:0052031">
    <property type="term" value="P:symbiont-mediated perturbation of host defense response"/>
    <property type="evidence" value="ECO:0007669"/>
    <property type="project" value="UniProtKB-UniRule"/>
</dbReference>
<evidence type="ECO:0000256" key="19">
    <source>
        <dbReference type="ARBA" id="ARBA00022870"/>
    </source>
</evidence>
<evidence type="ECO:0000256" key="21">
    <source>
        <dbReference type="ARBA" id="ARBA00022890"/>
    </source>
</evidence>
<evidence type="ECO:0000256" key="3">
    <source>
        <dbReference type="ARBA" id="ARBA00004505"/>
    </source>
</evidence>
<dbReference type="SUPFAM" id="SSF58069">
    <property type="entry name" value="Virus ectodomain"/>
    <property type="match status" value="1"/>
</dbReference>
<comment type="caution">
    <text evidence="32 33">Lacks conserved residue(s) required for the propagation of feature annotation.</text>
</comment>
<keyword evidence="23 32" id="KW-1039">Host endosome</keyword>
<keyword evidence="29 32" id="KW-0899">Viral immunoevasion</keyword>
<proteinExistence type="inferred from homology"/>
<feature type="disulfide bond" evidence="32">
    <location>
        <begin position="221"/>
        <end position="250"/>
    </location>
</feature>
<dbReference type="FunFam" id="2.170.40.20:FF:000004">
    <property type="entry name" value="Envelope glycoprotein gp160"/>
    <property type="match status" value="1"/>
</dbReference>
<keyword evidence="31 32" id="KW-1160">Virus entry into host cell</keyword>
<dbReference type="GO" id="GO:0019062">
    <property type="term" value="P:virion attachment to host cell"/>
    <property type="evidence" value="ECO:0007669"/>
    <property type="project" value="UniProtKB-UniRule"/>
</dbReference>
<sequence length="867" mass="97785">MRVRGMLKNYQQWWIWGILGFWMVMICNVRGNLWVTVYYGVPVWKDAKTTLFCASNAKAVEREVHNVWATHACVPTDPNPQEIVLGNVTENFNMWKNDMVDQMHEDIISLWDESLKPCVKLTPLCVTLDCTEVNTTKDSNNTTSSAGNSSANYEEIRNCTFNATTEIQDKKKKEHALFYKLDIVELDGNNNHSYRLINCNTSAITQACPKVSFDPIPIHYCAPAGYAILKCNNKTFNGTGPCHNVSTVQCTHGIKPVVSTQLLLNGSLAEGDIIIRSENLTENHKTIIVHLNKPVEIVCTRPNNNTRRSIRIGPGQTFYATGDIIGDIRQAYCNISKQEWNRTLQQVGKKLKEHFPNSTIRFNNASGGDLEITTHSFNCRGEFFYCNTSALFNSTYYPNSTDTSNTGSNSSSMITIPCRIKQIINMWQGVGRAIYASPVAGNITCVSNITGLLLTRDGGKDNNNTNSTETFRPGGGDMRDNWRSELYKYKVVEIKPLGIAPTPAKRRVVGREKRAVGVVGAMILGFLGTAGSTMGAAAVTLTVQARQLLSGIVQQQSNLLRAIEAQQHMLQLTVWGIKQLQARVLAIERYLKDQQLLGIWGCSGKLICPTAVPWNASWSNRSQEYIWGNMTWMEWDREISNYTNIIYGLLEKSQTQQEQNEKDLLALDSWENLWNWFDITQWLWYIKIFIMIVGGLIGLRIIFAVLSIVNRVRQGYSPLSFQTLIPHQREPDRLGRIEEEGGEQDKDRSIRLVNGFLAIFWDDLRSLCLFSYHRLRDFLLVTARAVELLGHSSLRGLQKGWGALKYLGNLVQYWGGELKKSAISLLDTVAIVVAEGTDRIIEAIQRIGRAIFNIPRRIRQGFEAALI</sequence>
<comment type="similarity">
    <text evidence="32">Belongs to the HIV-1 env protein family.</text>
</comment>
<dbReference type="EMBL" id="MG901920">
    <property type="protein sequence ID" value="AYX66645.1"/>
    <property type="molecule type" value="Genomic_RNA"/>
</dbReference>
<feature type="transmembrane region" description="Helical" evidence="33">
    <location>
        <begin position="12"/>
        <end position="29"/>
    </location>
</feature>
<dbReference type="InterPro" id="IPR036377">
    <property type="entry name" value="Gp120_core_sf"/>
</dbReference>
<dbReference type="InterPro" id="IPR000328">
    <property type="entry name" value="GP41-like"/>
</dbReference>
<evidence type="ECO:0000256" key="5">
    <source>
        <dbReference type="ARBA" id="ARBA00004578"/>
    </source>
</evidence>
<feature type="transmembrane region" description="Helical" evidence="33">
    <location>
        <begin position="515"/>
        <end position="539"/>
    </location>
</feature>
<comment type="domain">
    <text evidence="32">The membrane proximal external region (MPER) present in gp41 is a tryptophan-rich region recognized by the antibodies 2F5, Z13, and 4E10. MPER seems to play a role in fusion.</text>
</comment>
<dbReference type="Pfam" id="PF00516">
    <property type="entry name" value="GP120"/>
    <property type="match status" value="1"/>
</dbReference>
<evidence type="ECO:0000256" key="32">
    <source>
        <dbReference type="HAMAP-Rule" id="MF_04083"/>
    </source>
</evidence>
<keyword evidence="28 32" id="KW-0325">Glycoprotein</keyword>
<keyword evidence="15 32" id="KW-0053">Apoptosis</keyword>
<evidence type="ECO:0000256" key="33">
    <source>
        <dbReference type="RuleBase" id="RU363095"/>
    </source>
</evidence>
<keyword evidence="30 32" id="KW-0449">Lipoprotein</keyword>